<dbReference type="InterPro" id="IPR006638">
    <property type="entry name" value="Elp3/MiaA/NifB-like_rSAM"/>
</dbReference>
<protein>
    <recommendedName>
        <fullName evidence="6">Radical SAM core domain-containing protein</fullName>
    </recommendedName>
</protein>
<feature type="domain" description="Radical SAM core" evidence="6">
    <location>
        <begin position="1"/>
        <end position="207"/>
    </location>
</feature>
<dbReference type="InterPro" id="IPR051198">
    <property type="entry name" value="BchE-like"/>
</dbReference>
<dbReference type="GO" id="GO:0051536">
    <property type="term" value="F:iron-sulfur cluster binding"/>
    <property type="evidence" value="ECO:0007669"/>
    <property type="project" value="UniProtKB-KW"/>
</dbReference>
<organism evidence="7">
    <name type="scientific">marine sediment metagenome</name>
    <dbReference type="NCBI Taxonomy" id="412755"/>
    <lineage>
        <taxon>unclassified sequences</taxon>
        <taxon>metagenomes</taxon>
        <taxon>ecological metagenomes</taxon>
    </lineage>
</organism>
<gene>
    <name evidence="7" type="ORF">S01H4_32509</name>
</gene>
<sequence length="286" mass="33672">NIHLFNRGTYRTKSIERVIQELKIISNQKKGQNVLLVDDNFTANMKRVEKICDLIIKEDIKLDLICQSRIDVIKNNPNVIKKMSKAGFWLFFLGIESFNQKYLNDLQKKINFRDIVEAIRILHDNDIVIIGSLLVGSNFDEEEKDTDVMIKIVRKLGIDFPLYSVMTPLPGTKFRDELIEKDYLLSYNWSDYNFTTAVNRLNKLSKEKLEQLLSKAYYYGYFKRGWKNTLIKLLKRKGIKFLLYSKKNFSIITDLLSFLIDIRLMKYKRDSTAPLKSSKTIKTFHK</sequence>
<evidence type="ECO:0000259" key="6">
    <source>
        <dbReference type="PROSITE" id="PS51918"/>
    </source>
</evidence>
<evidence type="ECO:0000256" key="3">
    <source>
        <dbReference type="ARBA" id="ARBA00022723"/>
    </source>
</evidence>
<dbReference type="Gene3D" id="3.80.30.20">
    <property type="entry name" value="tm_1862 like domain"/>
    <property type="match status" value="1"/>
</dbReference>
<dbReference type="GO" id="GO:0003824">
    <property type="term" value="F:catalytic activity"/>
    <property type="evidence" value="ECO:0007669"/>
    <property type="project" value="InterPro"/>
</dbReference>
<reference evidence="7" key="1">
    <citation type="journal article" date="2014" name="Front. Microbiol.">
        <title>High frequency of phylogenetically diverse reductive dehalogenase-homologous genes in deep subseafloor sedimentary metagenomes.</title>
        <authorList>
            <person name="Kawai M."/>
            <person name="Futagami T."/>
            <person name="Toyoda A."/>
            <person name="Takaki Y."/>
            <person name="Nishi S."/>
            <person name="Hori S."/>
            <person name="Arai W."/>
            <person name="Tsubouchi T."/>
            <person name="Morono Y."/>
            <person name="Uchiyama I."/>
            <person name="Ito T."/>
            <person name="Fujiyama A."/>
            <person name="Inagaki F."/>
            <person name="Takami H."/>
        </authorList>
    </citation>
    <scope>NUCLEOTIDE SEQUENCE</scope>
    <source>
        <strain evidence="7">Expedition CK06-06</strain>
    </source>
</reference>
<evidence type="ECO:0000256" key="4">
    <source>
        <dbReference type="ARBA" id="ARBA00023004"/>
    </source>
</evidence>
<keyword evidence="3" id="KW-0479">Metal-binding</keyword>
<dbReference type="AlphaFoldDB" id="X1C5G8"/>
<dbReference type="Pfam" id="PF04055">
    <property type="entry name" value="Radical_SAM"/>
    <property type="match status" value="1"/>
</dbReference>
<dbReference type="SMART" id="SM00729">
    <property type="entry name" value="Elp3"/>
    <property type="match status" value="1"/>
</dbReference>
<keyword evidence="5" id="KW-0411">Iron-sulfur</keyword>
<dbReference type="PANTHER" id="PTHR43409">
    <property type="entry name" value="ANAEROBIC MAGNESIUM-PROTOPORPHYRIN IX MONOMETHYL ESTER CYCLASE-RELATED"/>
    <property type="match status" value="1"/>
</dbReference>
<evidence type="ECO:0000256" key="2">
    <source>
        <dbReference type="ARBA" id="ARBA00022691"/>
    </source>
</evidence>
<dbReference type="InterPro" id="IPR058240">
    <property type="entry name" value="rSAM_sf"/>
</dbReference>
<evidence type="ECO:0000313" key="7">
    <source>
        <dbReference type="EMBL" id="GAG88557.1"/>
    </source>
</evidence>
<keyword evidence="4" id="KW-0408">Iron</keyword>
<keyword evidence="2" id="KW-0949">S-adenosyl-L-methionine</keyword>
<comment type="caution">
    <text evidence="7">The sequence shown here is derived from an EMBL/GenBank/DDBJ whole genome shotgun (WGS) entry which is preliminary data.</text>
</comment>
<evidence type="ECO:0000256" key="5">
    <source>
        <dbReference type="ARBA" id="ARBA00023014"/>
    </source>
</evidence>
<comment type="cofactor">
    <cofactor evidence="1">
        <name>[4Fe-4S] cluster</name>
        <dbReference type="ChEBI" id="CHEBI:49883"/>
    </cofactor>
</comment>
<accession>X1C5G8</accession>
<dbReference type="GO" id="GO:0046872">
    <property type="term" value="F:metal ion binding"/>
    <property type="evidence" value="ECO:0007669"/>
    <property type="project" value="UniProtKB-KW"/>
</dbReference>
<dbReference type="InterPro" id="IPR023404">
    <property type="entry name" value="rSAM_horseshoe"/>
</dbReference>
<proteinExistence type="predicted"/>
<evidence type="ECO:0000256" key="1">
    <source>
        <dbReference type="ARBA" id="ARBA00001966"/>
    </source>
</evidence>
<dbReference type="EMBL" id="BART01017005">
    <property type="protein sequence ID" value="GAG88557.1"/>
    <property type="molecule type" value="Genomic_DNA"/>
</dbReference>
<dbReference type="InterPro" id="IPR007197">
    <property type="entry name" value="rSAM"/>
</dbReference>
<dbReference type="GO" id="GO:0005829">
    <property type="term" value="C:cytosol"/>
    <property type="evidence" value="ECO:0007669"/>
    <property type="project" value="TreeGrafter"/>
</dbReference>
<dbReference type="PANTHER" id="PTHR43409:SF7">
    <property type="entry name" value="BLL1977 PROTEIN"/>
    <property type="match status" value="1"/>
</dbReference>
<dbReference type="SUPFAM" id="SSF102114">
    <property type="entry name" value="Radical SAM enzymes"/>
    <property type="match status" value="1"/>
</dbReference>
<feature type="non-terminal residue" evidence="7">
    <location>
        <position position="1"/>
    </location>
</feature>
<dbReference type="PROSITE" id="PS51918">
    <property type="entry name" value="RADICAL_SAM"/>
    <property type="match status" value="1"/>
</dbReference>
<name>X1C5G8_9ZZZZ</name>